<evidence type="ECO:0000313" key="3">
    <source>
        <dbReference type="Proteomes" id="UP000046373"/>
    </source>
</evidence>
<evidence type="ECO:0000313" key="2">
    <source>
        <dbReference type="EMBL" id="CDX33702.1"/>
    </source>
</evidence>
<proteinExistence type="predicted"/>
<gene>
    <name evidence="2" type="ORF">MPLDJ20_170027</name>
</gene>
<dbReference type="Proteomes" id="UP000046373">
    <property type="component" value="Unassembled WGS sequence"/>
</dbReference>
<evidence type="ECO:0000256" key="1">
    <source>
        <dbReference type="SAM" id="MobiDB-lite"/>
    </source>
</evidence>
<protein>
    <submittedName>
        <fullName evidence="2">Uncharacterized protein</fullName>
    </submittedName>
</protein>
<name>A0A090EQT2_MESPL</name>
<dbReference type="EMBL" id="CCNB01000009">
    <property type="protein sequence ID" value="CDX33702.1"/>
    <property type="molecule type" value="Genomic_DNA"/>
</dbReference>
<sequence>MPTRRMSWTSPTSGSRLKAGRKGVTVLADALRLLELLGRVTMPVDTSMKVQIAFE</sequence>
<feature type="region of interest" description="Disordered" evidence="1">
    <location>
        <begin position="1"/>
        <end position="20"/>
    </location>
</feature>
<reference evidence="2 3" key="1">
    <citation type="submission" date="2014-08" db="EMBL/GenBank/DDBJ databases">
        <authorList>
            <person name="Moulin Lionel"/>
        </authorList>
    </citation>
    <scope>NUCLEOTIDE SEQUENCE [LARGE SCALE GENOMIC DNA]</scope>
</reference>
<feature type="compositionally biased region" description="Polar residues" evidence="1">
    <location>
        <begin position="1"/>
        <end position="15"/>
    </location>
</feature>
<dbReference type="AlphaFoldDB" id="A0A090EQT2"/>
<accession>A0A090EQT2</accession>
<organism evidence="2 3">
    <name type="scientific">Mesorhizobium plurifarium</name>
    <dbReference type="NCBI Taxonomy" id="69974"/>
    <lineage>
        <taxon>Bacteria</taxon>
        <taxon>Pseudomonadati</taxon>
        <taxon>Pseudomonadota</taxon>
        <taxon>Alphaproteobacteria</taxon>
        <taxon>Hyphomicrobiales</taxon>
        <taxon>Phyllobacteriaceae</taxon>
        <taxon>Mesorhizobium</taxon>
    </lineage>
</organism>